<dbReference type="EMBL" id="JH159159">
    <property type="protein sequence ID" value="EGZ10041.1"/>
    <property type="molecule type" value="Genomic_DNA"/>
</dbReference>
<proteinExistence type="predicted"/>
<dbReference type="RefSeq" id="XP_009534902.1">
    <property type="nucleotide sequence ID" value="XM_009536607.1"/>
</dbReference>
<dbReference type="InParanoid" id="G5AIP2"/>
<dbReference type="AlphaFoldDB" id="G5AIP2"/>
<dbReference type="GeneID" id="20653104"/>
<evidence type="ECO:0000313" key="2">
    <source>
        <dbReference type="EMBL" id="EGZ10041.1"/>
    </source>
</evidence>
<evidence type="ECO:0000313" key="1">
    <source>
        <dbReference type="EMBL" id="EGZ04652.1"/>
    </source>
</evidence>
<dbReference type="GeneID" id="20653082"/>
<dbReference type="KEGG" id="psoj:PHYSODRAFT_456971"/>
<organism evidence="3">
    <name type="scientific">Phytophthora sojae (strain P6497)</name>
    <name type="common">Soybean stem and root rot agent</name>
    <name type="synonym">Phytophthora megasperma f. sp. glycines</name>
    <dbReference type="NCBI Taxonomy" id="1094619"/>
    <lineage>
        <taxon>Eukaryota</taxon>
        <taxon>Sar</taxon>
        <taxon>Stramenopiles</taxon>
        <taxon>Oomycota</taxon>
        <taxon>Peronosporomycetes</taxon>
        <taxon>Peronosporales</taxon>
        <taxon>Peronosporaceae</taxon>
        <taxon>Phytophthora</taxon>
    </lineage>
</organism>
<sequence length="105" mass="12128">DGVRNEQQHGRYRVKLLNVSRFMDEAALDAFIRSRFSGSYITFQEPKYRRQMFQTGAWEIYFNSPGCPSFLDKVKFINWIGKKILVHHVGTNPAPPCYNCGVSGH</sequence>
<dbReference type="Proteomes" id="UP000002640">
    <property type="component" value="Unassembled WGS sequence"/>
</dbReference>
<protein>
    <submittedName>
        <fullName evidence="1">Uncharacterized protein</fullName>
    </submittedName>
</protein>
<keyword evidence="3" id="KW-1185">Reference proteome</keyword>
<feature type="non-terminal residue" evidence="1">
    <location>
        <position position="105"/>
    </location>
</feature>
<dbReference type="EMBL" id="JH159177">
    <property type="protein sequence ID" value="EGZ04652.1"/>
    <property type="molecule type" value="Genomic_DNA"/>
</dbReference>
<feature type="non-terminal residue" evidence="1">
    <location>
        <position position="1"/>
    </location>
</feature>
<gene>
    <name evidence="1" type="ORF">PHYSODRAFT_455935</name>
    <name evidence="2" type="ORF">PHYSODRAFT_456971</name>
</gene>
<accession>G5AIP2</accession>
<dbReference type="RefSeq" id="XP_009539943.1">
    <property type="nucleotide sequence ID" value="XM_009541648.1"/>
</dbReference>
<name>G5AIP2_PHYSP</name>
<reference evidence="1 3" key="1">
    <citation type="journal article" date="2006" name="Science">
        <title>Phytophthora genome sequences uncover evolutionary origins and mechanisms of pathogenesis.</title>
        <authorList>
            <person name="Tyler B.M."/>
            <person name="Tripathy S."/>
            <person name="Zhang X."/>
            <person name="Dehal P."/>
            <person name="Jiang R.H."/>
            <person name="Aerts A."/>
            <person name="Arredondo F.D."/>
            <person name="Baxter L."/>
            <person name="Bensasson D."/>
            <person name="Beynon J.L."/>
            <person name="Chapman J."/>
            <person name="Damasceno C.M."/>
            <person name="Dorrance A.E."/>
            <person name="Dou D."/>
            <person name="Dickerman A.W."/>
            <person name="Dubchak I.L."/>
            <person name="Garbelotto M."/>
            <person name="Gijzen M."/>
            <person name="Gordon S.G."/>
            <person name="Govers F."/>
            <person name="Grunwald N.J."/>
            <person name="Huang W."/>
            <person name="Ivors K.L."/>
            <person name="Jones R.W."/>
            <person name="Kamoun S."/>
            <person name="Krampis K."/>
            <person name="Lamour K.H."/>
            <person name="Lee M.K."/>
            <person name="McDonald W.H."/>
            <person name="Medina M."/>
            <person name="Meijer H.J."/>
            <person name="Nordberg E.K."/>
            <person name="Maclean D.J."/>
            <person name="Ospina-Giraldo M.D."/>
            <person name="Morris P.F."/>
            <person name="Phuntumart V."/>
            <person name="Putnam N.H."/>
            <person name="Rash S."/>
            <person name="Rose J.K."/>
            <person name="Sakihama Y."/>
            <person name="Salamov A.A."/>
            <person name="Savidor A."/>
            <person name="Scheuring C.F."/>
            <person name="Smith B.M."/>
            <person name="Sobral B.W."/>
            <person name="Terry A."/>
            <person name="Torto-Alalibo T.A."/>
            <person name="Win J."/>
            <person name="Xu Z."/>
            <person name="Zhang H."/>
            <person name="Grigoriev I.V."/>
            <person name="Rokhsar D.S."/>
            <person name="Boore J.L."/>
        </authorList>
    </citation>
    <scope>NUCLEOTIDE SEQUENCE [LARGE SCALE GENOMIC DNA]</scope>
    <source>
        <strain evidence="1 3">P6497</strain>
    </source>
</reference>
<reference evidence="1" key="2">
    <citation type="submission" date="2011-09" db="EMBL/GenBank/DDBJ databases">
        <authorList>
            <consortium name="US DOE Joint Genome Institute (JGI-PGF)"/>
            <person name="Aerts A."/>
            <person name="Grimwood J."/>
            <person name="Schmutz J."/>
            <person name="Lucas S."/>
            <person name="Hammon N."/>
            <person name="Glavina del Rio T."/>
            <person name="Dalin E."/>
            <person name="Tice H."/>
            <person name="Pitluck S."/>
            <person name="Dehal P."/>
            <person name="Chapman J."/>
            <person name="Putman N.H."/>
            <person name="Salamov A.A."/>
            <person name="Terry A."/>
            <person name="Rokhsar D.S."/>
            <person name="Boore J.L."/>
            <person name="Tripathy S."/>
            <person name="Tyler B.M."/>
            <person name="Grigoriev I.V."/>
        </authorList>
    </citation>
    <scope>NUCLEOTIDE SEQUENCE</scope>
    <source>
        <strain evidence="1">P6497</strain>
    </source>
</reference>
<evidence type="ECO:0000313" key="3">
    <source>
        <dbReference type="Proteomes" id="UP000002640"/>
    </source>
</evidence>
<dbReference type="KEGG" id="psoj:PHYSODRAFT_455935"/>